<feature type="region of interest" description="Disordered" evidence="1">
    <location>
        <begin position="45"/>
        <end position="79"/>
    </location>
</feature>
<dbReference type="EMBL" id="CAEZYR010000214">
    <property type="protein sequence ID" value="CAB4774655.1"/>
    <property type="molecule type" value="Genomic_DNA"/>
</dbReference>
<reference evidence="2" key="1">
    <citation type="submission" date="2020-05" db="EMBL/GenBank/DDBJ databases">
        <authorList>
            <person name="Chiriac C."/>
            <person name="Salcher M."/>
            <person name="Ghai R."/>
            <person name="Kavagutti S V."/>
        </authorList>
    </citation>
    <scope>NUCLEOTIDE SEQUENCE</scope>
</reference>
<name>A0A6J6VUK3_9ZZZZ</name>
<feature type="compositionally biased region" description="Basic and acidic residues" evidence="1">
    <location>
        <begin position="65"/>
        <end position="79"/>
    </location>
</feature>
<feature type="compositionally biased region" description="Basic and acidic residues" evidence="1">
    <location>
        <begin position="45"/>
        <end position="56"/>
    </location>
</feature>
<proteinExistence type="predicted"/>
<gene>
    <name evidence="2" type="ORF">UFOPK2754_03292</name>
</gene>
<organism evidence="2">
    <name type="scientific">freshwater metagenome</name>
    <dbReference type="NCBI Taxonomy" id="449393"/>
    <lineage>
        <taxon>unclassified sequences</taxon>
        <taxon>metagenomes</taxon>
        <taxon>ecological metagenomes</taxon>
    </lineage>
</organism>
<evidence type="ECO:0000313" key="2">
    <source>
        <dbReference type="EMBL" id="CAB4774655.1"/>
    </source>
</evidence>
<dbReference type="AlphaFoldDB" id="A0A6J6VUK3"/>
<protein>
    <submittedName>
        <fullName evidence="2">Unannotated protein</fullName>
    </submittedName>
</protein>
<evidence type="ECO:0000256" key="1">
    <source>
        <dbReference type="SAM" id="MobiDB-lite"/>
    </source>
</evidence>
<accession>A0A6J6VUK3</accession>
<sequence length="79" mass="9007">MWVVLRNRGGGFFERPETDVHLRRHEVTDAIGAGSFEVRHHVDEHGALGRARRDLAEQQQPGEPTEGRTHEVHRPHDGL</sequence>